<accession>A0A3B0X118</accession>
<sequence>MKLKQNLLLIITTFLLFMSASSQAARQGVSFYYGLGQTTGLADNTDFDLSIMGDIMFGVEEDGWALEATAFGGLDATSGDGVQDYSTSGTNFSFIYRTAGSSNWFKYKISITEMDFKYTTSPTNKTDGLTYTIGWGFRASRDSRIEIDYNFYSIGNQDNQPVNLEIDAMHMIRFSYFWGGPEYKGRNF</sequence>
<dbReference type="EMBL" id="UOFH01000008">
    <property type="protein sequence ID" value="VAW58390.1"/>
    <property type="molecule type" value="Genomic_DNA"/>
</dbReference>
<proteinExistence type="predicted"/>
<dbReference type="AlphaFoldDB" id="A0A3B0X118"/>
<reference evidence="1" key="1">
    <citation type="submission" date="2018-06" db="EMBL/GenBank/DDBJ databases">
        <authorList>
            <person name="Zhirakovskaya E."/>
        </authorList>
    </citation>
    <scope>NUCLEOTIDE SEQUENCE</scope>
</reference>
<name>A0A3B0X118_9ZZZZ</name>
<gene>
    <name evidence="1" type="ORF">MNBD_GAMMA08-398</name>
</gene>
<protein>
    <recommendedName>
        <fullName evidence="2">Outer membrane protein beta-barrel domain-containing protein</fullName>
    </recommendedName>
</protein>
<evidence type="ECO:0008006" key="2">
    <source>
        <dbReference type="Google" id="ProtNLM"/>
    </source>
</evidence>
<evidence type="ECO:0000313" key="1">
    <source>
        <dbReference type="EMBL" id="VAW58390.1"/>
    </source>
</evidence>
<organism evidence="1">
    <name type="scientific">hydrothermal vent metagenome</name>
    <dbReference type="NCBI Taxonomy" id="652676"/>
    <lineage>
        <taxon>unclassified sequences</taxon>
        <taxon>metagenomes</taxon>
        <taxon>ecological metagenomes</taxon>
    </lineage>
</organism>